<dbReference type="EMBL" id="BAET01000007">
    <property type="protein sequence ID" value="GAB54675.1"/>
    <property type="molecule type" value="Genomic_DNA"/>
</dbReference>
<keyword evidence="3" id="KW-1185">Reference proteome</keyword>
<accession>H5T8P8</accession>
<dbReference type="AlphaFoldDB" id="H5T8P8"/>
<organism evidence="2 3">
    <name type="scientific">Glaciecola punicea ACAM 611</name>
    <dbReference type="NCBI Taxonomy" id="1121923"/>
    <lineage>
        <taxon>Bacteria</taxon>
        <taxon>Pseudomonadati</taxon>
        <taxon>Pseudomonadota</taxon>
        <taxon>Gammaproteobacteria</taxon>
        <taxon>Alteromonadales</taxon>
        <taxon>Alteromonadaceae</taxon>
        <taxon>Glaciecola</taxon>
    </lineage>
</organism>
<evidence type="ECO:0000313" key="2">
    <source>
        <dbReference type="EMBL" id="GAB54675.1"/>
    </source>
</evidence>
<sequence length="45" mass="4905">MYSSVYGLIASMLIDLAGVSSFVQWRFFNSTANAVVHCACAVNLF</sequence>
<evidence type="ECO:0000256" key="1">
    <source>
        <dbReference type="SAM" id="Phobius"/>
    </source>
</evidence>
<dbReference type="Proteomes" id="UP000053586">
    <property type="component" value="Unassembled WGS sequence"/>
</dbReference>
<reference evidence="2 3" key="1">
    <citation type="journal article" date="2012" name="J. Bacteriol.">
        <title>Genome sequence of proteorhodopsin-containing sea ice bacterium Glaciecola punicea ACAM 611T.</title>
        <authorList>
            <person name="Qin Q.-L."/>
            <person name="Xie B.-B."/>
            <person name="Shu Y.-L."/>
            <person name="Rong J.-C."/>
            <person name="Zhao D.-L."/>
            <person name="Zhang X.-Y."/>
            <person name="Chen X.-L."/>
            <person name="Zhou B.-C."/>
            <person name="Zhanga Y.-Z."/>
        </authorList>
    </citation>
    <scope>NUCLEOTIDE SEQUENCE [LARGE SCALE GENOMIC DNA]</scope>
    <source>
        <strain evidence="2 3">ACAM 611</strain>
    </source>
</reference>
<evidence type="ECO:0000313" key="3">
    <source>
        <dbReference type="Proteomes" id="UP000053586"/>
    </source>
</evidence>
<reference evidence="2 3" key="2">
    <citation type="journal article" date="2017" name="Antonie Van Leeuwenhoek">
        <title>Rhizobium rhizosphaerae sp. nov., a novel species isolated from rice rhizosphere.</title>
        <authorList>
            <person name="Zhao J.J."/>
            <person name="Zhang J."/>
            <person name="Zhang R.J."/>
            <person name="Zhang C.W."/>
            <person name="Yin H.Q."/>
            <person name="Zhang X.X."/>
        </authorList>
    </citation>
    <scope>NUCLEOTIDE SEQUENCE [LARGE SCALE GENOMIC DNA]</scope>
    <source>
        <strain evidence="2 3">ACAM 611</strain>
    </source>
</reference>
<gene>
    <name evidence="2" type="ORF">GPUN_0529</name>
</gene>
<keyword evidence="1" id="KW-1133">Transmembrane helix</keyword>
<proteinExistence type="predicted"/>
<comment type="caution">
    <text evidence="2">The sequence shown here is derived from an EMBL/GenBank/DDBJ whole genome shotgun (WGS) entry which is preliminary data.</text>
</comment>
<protein>
    <submittedName>
        <fullName evidence="2">Uncharacterized protein</fullName>
    </submittedName>
</protein>
<name>H5T8P8_9ALTE</name>
<keyword evidence="1" id="KW-0472">Membrane</keyword>
<keyword evidence="1" id="KW-0812">Transmembrane</keyword>
<feature type="transmembrane region" description="Helical" evidence="1">
    <location>
        <begin position="6"/>
        <end position="23"/>
    </location>
</feature>